<dbReference type="EMBL" id="CP080429">
    <property type="protein sequence ID" value="QYJ67978.1"/>
    <property type="molecule type" value="Genomic_DNA"/>
</dbReference>
<organism evidence="1 2">
    <name type="scientific">Flavobacterium litorale</name>
    <dbReference type="NCBI Taxonomy" id="2856519"/>
    <lineage>
        <taxon>Bacteria</taxon>
        <taxon>Pseudomonadati</taxon>
        <taxon>Bacteroidota</taxon>
        <taxon>Flavobacteriia</taxon>
        <taxon>Flavobacteriales</taxon>
        <taxon>Flavobacteriaceae</taxon>
        <taxon>Flavobacterium</taxon>
    </lineage>
</organism>
<dbReference type="RefSeq" id="WP_220640323.1">
    <property type="nucleotide sequence ID" value="NZ_CP080429.1"/>
</dbReference>
<proteinExistence type="predicted"/>
<evidence type="ECO:0000313" key="2">
    <source>
        <dbReference type="Proteomes" id="UP000825381"/>
    </source>
</evidence>
<protein>
    <submittedName>
        <fullName evidence="1">Uncharacterized protein</fullName>
    </submittedName>
</protein>
<keyword evidence="2" id="KW-1185">Reference proteome</keyword>
<reference evidence="1 2" key="1">
    <citation type="submission" date="2021-07" db="EMBL/GenBank/DDBJ databases">
        <title>Flavobacterium WSW3-B6 sp.nov, isolated from seaweed.</title>
        <authorList>
            <person name="Muhammad N."/>
            <person name="Ho H."/>
            <person name="Lee Y.-J."/>
            <person name="Nguyen T."/>
            <person name="Ho J."/>
            <person name="Kim S.-G."/>
        </authorList>
    </citation>
    <scope>NUCLEOTIDE SEQUENCE [LARGE SCALE GENOMIC DNA]</scope>
    <source>
        <strain evidence="1 2">WSW3-B6</strain>
    </source>
</reference>
<accession>A0ABX8V9W0</accession>
<evidence type="ECO:0000313" key="1">
    <source>
        <dbReference type="EMBL" id="QYJ67978.1"/>
    </source>
</evidence>
<dbReference type="Proteomes" id="UP000825381">
    <property type="component" value="Chromosome"/>
</dbReference>
<name>A0ABX8V9W0_9FLAO</name>
<gene>
    <name evidence="1" type="ORF">K1I41_10625</name>
</gene>
<sequence length="92" mass="9878">MKLKNLFILLLMFFGIDCIPQSKVCGCGTKSAGKTIEFSIVSDGSDCCSGLVLANSGYAFTWEHEGHGVYTLTGTYTYSNANQAQSDCCESV</sequence>